<evidence type="ECO:0000313" key="1">
    <source>
        <dbReference type="EMBL" id="EJF87992.1"/>
    </source>
</evidence>
<dbReference type="EMBL" id="AILZ01000024">
    <property type="protein sequence ID" value="EJF87992.1"/>
    <property type="molecule type" value="Genomic_DNA"/>
</dbReference>
<gene>
    <name evidence="1" type="ORF">ME1_00956</name>
</gene>
<dbReference type="AlphaFoldDB" id="J1JSZ6"/>
<dbReference type="Pfam" id="PF13332">
    <property type="entry name" value="Fil_haemagg_2"/>
    <property type="match status" value="1"/>
</dbReference>
<name>J1JSZ6_BARVI</name>
<dbReference type="STRING" id="1094562.ME1_00956"/>
<protein>
    <submittedName>
        <fullName evidence="1">Uncharacterized protein</fullName>
    </submittedName>
</protein>
<dbReference type="PATRIC" id="fig|1094562.3.peg.1059"/>
<proteinExistence type="predicted"/>
<dbReference type="GO" id="GO:0003824">
    <property type="term" value="F:catalytic activity"/>
    <property type="evidence" value="ECO:0007669"/>
    <property type="project" value="UniProtKB-ARBA"/>
</dbReference>
<organism evidence="1 2">
    <name type="scientific">Bartonella vinsonii subsp. arupensis OK-94-513</name>
    <dbReference type="NCBI Taxonomy" id="1094562"/>
    <lineage>
        <taxon>Bacteria</taxon>
        <taxon>Pseudomonadati</taxon>
        <taxon>Pseudomonadota</taxon>
        <taxon>Alphaproteobacteria</taxon>
        <taxon>Hyphomicrobiales</taxon>
        <taxon>Bartonellaceae</taxon>
        <taxon>Bartonella</taxon>
    </lineage>
</organism>
<comment type="caution">
    <text evidence="1">The sequence shown here is derived from an EMBL/GenBank/DDBJ whole genome shotgun (WGS) entry which is preliminary data.</text>
</comment>
<evidence type="ECO:0000313" key="2">
    <source>
        <dbReference type="Proteomes" id="UP000002304"/>
    </source>
</evidence>
<dbReference type="InterPro" id="IPR025157">
    <property type="entry name" value="Hemagglutinin_rpt"/>
</dbReference>
<dbReference type="HOGENOM" id="CLU_1076300_0_0_5"/>
<accession>J1JSZ6</accession>
<sequence length="258" mass="26435">MNANLNHTQSASVNVGYSYGTGGAEGTGNASFSQGEGSSEEVHHKNSHVIGTGTVHTSSGGDTALEGAVVFGSQVKVDVGGSLTIKSQSNTGQSSNKQKSASVGFGGSKSFDAGSTSFSLQKDQSSSDYHSVVEQSGVKAGDGGFDINVKDKTTLTGGLIASIASPEKNSLTTGTISTSDITNSAHAQASSHGVSVSGNDTIKNIAKNALSHGKAKDAAEGETKSAISDGTIILTDATNMWKRKRQRDFSKQKPLYRL</sequence>
<reference evidence="1 2" key="1">
    <citation type="submission" date="2012-03" db="EMBL/GenBank/DDBJ databases">
        <title>The Genome Sequence of Bartonella vinsonii subsp. arupensis OK-94-513.</title>
        <authorList>
            <consortium name="The Broad Institute Genome Sequencing Platform"/>
            <consortium name="The Broad Institute Genome Sequencing Center for Infectious Disease"/>
            <person name="Feldgarden M."/>
            <person name="Kirby J."/>
            <person name="Kosoy M."/>
            <person name="Birtles R."/>
            <person name="Probert W.S."/>
            <person name="Chiaraviglio L."/>
            <person name="Young S.K."/>
            <person name="Zeng Q."/>
            <person name="Gargeya S."/>
            <person name="Fitzgerald M."/>
            <person name="Haas B."/>
            <person name="Abouelleil A."/>
            <person name="Alvarado L."/>
            <person name="Arachchi H.M."/>
            <person name="Berlin A."/>
            <person name="Chapman S.B."/>
            <person name="Gearin G."/>
            <person name="Goldberg J."/>
            <person name="Griggs A."/>
            <person name="Gujja S."/>
            <person name="Hansen M."/>
            <person name="Heiman D."/>
            <person name="Howarth C."/>
            <person name="Larimer J."/>
            <person name="Lui A."/>
            <person name="MacDonald P.J.P."/>
            <person name="McCowen C."/>
            <person name="Montmayeur A."/>
            <person name="Murphy C."/>
            <person name="Neiman D."/>
            <person name="Pearson M."/>
            <person name="Priest M."/>
            <person name="Roberts A."/>
            <person name="Saif S."/>
            <person name="Shea T."/>
            <person name="Sisk P."/>
            <person name="Stolte C."/>
            <person name="Sykes S."/>
            <person name="Wortman J."/>
            <person name="Nusbaum C."/>
            <person name="Birren B."/>
        </authorList>
    </citation>
    <scope>NUCLEOTIDE SEQUENCE [LARGE SCALE GENOMIC DNA]</scope>
    <source>
        <strain evidence="1 2">OK-94-513</strain>
    </source>
</reference>
<dbReference type="Proteomes" id="UP000002304">
    <property type="component" value="Unassembled WGS sequence"/>
</dbReference>